<dbReference type="PANTHER" id="PTHR11647:SF1">
    <property type="entry name" value="COLLAPSIN RESPONSE MEDIATOR PROTEIN"/>
    <property type="match status" value="1"/>
</dbReference>
<dbReference type="GO" id="GO:0005829">
    <property type="term" value="C:cytosol"/>
    <property type="evidence" value="ECO:0007669"/>
    <property type="project" value="TreeGrafter"/>
</dbReference>
<organism evidence="2 3">
    <name type="scientific">Muriicola jejuensis</name>
    <dbReference type="NCBI Taxonomy" id="504488"/>
    <lineage>
        <taxon>Bacteria</taxon>
        <taxon>Pseudomonadati</taxon>
        <taxon>Bacteroidota</taxon>
        <taxon>Flavobacteriia</taxon>
        <taxon>Flavobacteriales</taxon>
        <taxon>Flavobacteriaceae</taxon>
        <taxon>Muriicola</taxon>
    </lineage>
</organism>
<name>A0A6P0UDR8_9FLAO</name>
<dbReference type="Gene3D" id="2.30.40.10">
    <property type="entry name" value="Urease, subunit C, domain 1"/>
    <property type="match status" value="1"/>
</dbReference>
<accession>A0A6P0UDR8</accession>
<protein>
    <submittedName>
        <fullName evidence="2">Amidohydrolase family protein</fullName>
    </submittedName>
</protein>
<keyword evidence="2" id="KW-0378">Hydrolase</keyword>
<dbReference type="PROSITE" id="PS51257">
    <property type="entry name" value="PROKAR_LIPOPROTEIN"/>
    <property type="match status" value="1"/>
</dbReference>
<dbReference type="Gene3D" id="3.20.20.140">
    <property type="entry name" value="Metal-dependent hydrolases"/>
    <property type="match status" value="2"/>
</dbReference>
<evidence type="ECO:0000259" key="1">
    <source>
        <dbReference type="Pfam" id="PF07969"/>
    </source>
</evidence>
<dbReference type="AlphaFoldDB" id="A0A6P0UDR8"/>
<dbReference type="SUPFAM" id="SSF51556">
    <property type="entry name" value="Metallo-dependent hydrolases"/>
    <property type="match status" value="1"/>
</dbReference>
<dbReference type="InterPro" id="IPR032466">
    <property type="entry name" value="Metal_Hydrolase"/>
</dbReference>
<evidence type="ECO:0000313" key="3">
    <source>
        <dbReference type="Proteomes" id="UP000468443"/>
    </source>
</evidence>
<dbReference type="PANTHER" id="PTHR11647">
    <property type="entry name" value="HYDRANTOINASE/DIHYDROPYRIMIDINASE FAMILY MEMBER"/>
    <property type="match status" value="1"/>
</dbReference>
<dbReference type="EMBL" id="JAABOP010000002">
    <property type="protein sequence ID" value="NER10762.1"/>
    <property type="molecule type" value="Genomic_DNA"/>
</dbReference>
<dbReference type="InterPro" id="IPR050378">
    <property type="entry name" value="Metallo-dep_Hydrolases_sf"/>
</dbReference>
<dbReference type="Pfam" id="PF07969">
    <property type="entry name" value="Amidohydro_3"/>
    <property type="match status" value="1"/>
</dbReference>
<sequence>MNLTSKFILFTFLIVSFSCSKPESYGILIRNGLVFDGSGSEGREADIGINADTIAAIGDLADAVGKEEIDASGLAVAPGFINMLSWANVSLIEDGRSQSDIRQGVTLEVLGEGHSMGPLNDQMAADMKEGQGSIQYDVSWRTLGEYMNFMEKKGISPNIASFVGNGTVREYVMGYENRVPTAEELTRMETLVQQAMEEGAVGLSTSLIYVPSGHARTDEIIALAKIVSNYNGMYISHIRDEEGKLLEAVDELIRISEEAKLPAEIYHFKASGTASWHLLDSAIQKVEDARKRGLAITTDMYMYNASSTGLNVLLPAWAKEGGHDRTVEMMLQPALRKKMIEEVDFHVPPENILLVGFRNKDLRHLIGKTLAEVADERGKPANETVADLIFEDDSRIQVVYFSMSEDNIKKKLALPYMAICSDAGSYTNEGVFLEQSTHPRAYGSFARLLGHYVREEKVIPLEEAIHRLTLLPATNLKLDRRGALREGYYADVVLFDPEKIADHATFKEPHQYATGVIHVLVNGVPVLRDGDHTGAFPGRFIKGPGYGEK</sequence>
<evidence type="ECO:0000313" key="2">
    <source>
        <dbReference type="EMBL" id="NER10762.1"/>
    </source>
</evidence>
<dbReference type="RefSeq" id="WP_163693087.1">
    <property type="nucleotide sequence ID" value="NZ_FXTW01000002.1"/>
</dbReference>
<comment type="caution">
    <text evidence="2">The sequence shown here is derived from an EMBL/GenBank/DDBJ whole genome shotgun (WGS) entry which is preliminary data.</text>
</comment>
<dbReference type="InterPro" id="IPR011059">
    <property type="entry name" value="Metal-dep_hydrolase_composite"/>
</dbReference>
<dbReference type="InterPro" id="IPR013108">
    <property type="entry name" value="Amidohydro_3"/>
</dbReference>
<dbReference type="CDD" id="cd01297">
    <property type="entry name" value="D-aminoacylase"/>
    <property type="match status" value="1"/>
</dbReference>
<gene>
    <name evidence="2" type="ORF">GWK09_09565</name>
</gene>
<keyword evidence="3" id="KW-1185">Reference proteome</keyword>
<dbReference type="GO" id="GO:0016812">
    <property type="term" value="F:hydrolase activity, acting on carbon-nitrogen (but not peptide) bonds, in cyclic amides"/>
    <property type="evidence" value="ECO:0007669"/>
    <property type="project" value="TreeGrafter"/>
</dbReference>
<reference evidence="2 3" key="1">
    <citation type="submission" date="2020-01" db="EMBL/GenBank/DDBJ databases">
        <title>Muriicola jejuensis KCTC 22299.</title>
        <authorList>
            <person name="Wang G."/>
        </authorList>
    </citation>
    <scope>NUCLEOTIDE SEQUENCE [LARGE SCALE GENOMIC DNA]</scope>
    <source>
        <strain evidence="2 3">KCTC 22299</strain>
    </source>
</reference>
<dbReference type="Proteomes" id="UP000468443">
    <property type="component" value="Unassembled WGS sequence"/>
</dbReference>
<feature type="domain" description="Amidohydrolase 3" evidence="1">
    <location>
        <begin position="440"/>
        <end position="526"/>
    </location>
</feature>
<proteinExistence type="predicted"/>
<dbReference type="SUPFAM" id="SSF51338">
    <property type="entry name" value="Composite domain of metallo-dependent hydrolases"/>
    <property type="match status" value="1"/>
</dbReference>